<proteinExistence type="predicted"/>
<evidence type="ECO:0000313" key="2">
    <source>
        <dbReference type="Proteomes" id="UP000289738"/>
    </source>
</evidence>
<name>A0A445A716_ARAHY</name>
<evidence type="ECO:0000313" key="1">
    <source>
        <dbReference type="EMBL" id="RYR22237.1"/>
    </source>
</evidence>
<protein>
    <submittedName>
        <fullName evidence="1">Uncharacterized protein</fullName>
    </submittedName>
</protein>
<sequence length="149" mass="17585">MTTNLVEYINSVLKGARNLPVLALVRATYYRLNELFTQKSAESHDRKHETRYLRCVKCLMKRCWQLILRDGRVTVGTFRWNDYHVTMLLLVVLTSISIEVRKVYRFHFVPLSDLEKWPAYLGPTLVANPALRRTLKGRPKLTRYLNEMD</sequence>
<comment type="caution">
    <text evidence="1">The sequence shown here is derived from an EMBL/GenBank/DDBJ whole genome shotgun (WGS) entry which is preliminary data.</text>
</comment>
<keyword evidence="2" id="KW-1185">Reference proteome</keyword>
<accession>A0A445A716</accession>
<reference evidence="1 2" key="1">
    <citation type="submission" date="2019-01" db="EMBL/GenBank/DDBJ databases">
        <title>Sequencing of cultivated peanut Arachis hypogaea provides insights into genome evolution and oil improvement.</title>
        <authorList>
            <person name="Chen X."/>
        </authorList>
    </citation>
    <scope>NUCLEOTIDE SEQUENCE [LARGE SCALE GENOMIC DNA]</scope>
    <source>
        <strain evidence="2">cv. Fuhuasheng</strain>
        <tissue evidence="1">Leaves</tissue>
    </source>
</reference>
<gene>
    <name evidence="1" type="ORF">Ahy_B03g067514</name>
</gene>
<dbReference type="Proteomes" id="UP000289738">
    <property type="component" value="Chromosome B03"/>
</dbReference>
<dbReference type="EMBL" id="SDMP01000013">
    <property type="protein sequence ID" value="RYR22237.1"/>
    <property type="molecule type" value="Genomic_DNA"/>
</dbReference>
<dbReference type="AlphaFoldDB" id="A0A445A716"/>
<organism evidence="1 2">
    <name type="scientific">Arachis hypogaea</name>
    <name type="common">Peanut</name>
    <dbReference type="NCBI Taxonomy" id="3818"/>
    <lineage>
        <taxon>Eukaryota</taxon>
        <taxon>Viridiplantae</taxon>
        <taxon>Streptophyta</taxon>
        <taxon>Embryophyta</taxon>
        <taxon>Tracheophyta</taxon>
        <taxon>Spermatophyta</taxon>
        <taxon>Magnoliopsida</taxon>
        <taxon>eudicotyledons</taxon>
        <taxon>Gunneridae</taxon>
        <taxon>Pentapetalae</taxon>
        <taxon>rosids</taxon>
        <taxon>fabids</taxon>
        <taxon>Fabales</taxon>
        <taxon>Fabaceae</taxon>
        <taxon>Papilionoideae</taxon>
        <taxon>50 kb inversion clade</taxon>
        <taxon>dalbergioids sensu lato</taxon>
        <taxon>Dalbergieae</taxon>
        <taxon>Pterocarpus clade</taxon>
        <taxon>Arachis</taxon>
    </lineage>
</organism>